<evidence type="ECO:0008006" key="4">
    <source>
        <dbReference type="Google" id="ProtNLM"/>
    </source>
</evidence>
<accession>A0ABQ9GY97</accession>
<dbReference type="InterPro" id="IPR043128">
    <property type="entry name" value="Rev_trsase/Diguanyl_cyclase"/>
</dbReference>
<evidence type="ECO:0000256" key="1">
    <source>
        <dbReference type="SAM" id="Phobius"/>
    </source>
</evidence>
<dbReference type="Gene3D" id="3.30.70.270">
    <property type="match status" value="1"/>
</dbReference>
<keyword evidence="3" id="KW-1185">Reference proteome</keyword>
<keyword evidence="1" id="KW-0812">Transmembrane</keyword>
<dbReference type="InterPro" id="IPR043502">
    <property type="entry name" value="DNA/RNA_pol_sf"/>
</dbReference>
<dbReference type="InterPro" id="IPR050951">
    <property type="entry name" value="Retrovirus_Pol_polyprotein"/>
</dbReference>
<protein>
    <recommendedName>
        <fullName evidence="4">Reverse transcriptase</fullName>
    </recommendedName>
</protein>
<dbReference type="PANTHER" id="PTHR37984:SF5">
    <property type="entry name" value="PROTEIN NYNRIN-LIKE"/>
    <property type="match status" value="1"/>
</dbReference>
<comment type="caution">
    <text evidence="2">The sequence shown here is derived from an EMBL/GenBank/DDBJ whole genome shotgun (WGS) entry which is preliminary data.</text>
</comment>
<proteinExistence type="predicted"/>
<sequence length="155" mass="17792">MVTSGLIEKAETPTEWCTSIVIMVPSYYPILMPILGFVKFLSQTVYLHLPRLSHHLEDFVRLHFQISSAPEIFQPMEGVICHFDDGIVFGKTLTEHDARLRKVLIKLREEGWTLNLSKCSFRTESVSLQGHVVTKDEYHTRAEESRGYKITTAPK</sequence>
<feature type="transmembrane region" description="Helical" evidence="1">
    <location>
        <begin position="20"/>
        <end position="41"/>
    </location>
</feature>
<evidence type="ECO:0000313" key="3">
    <source>
        <dbReference type="Proteomes" id="UP001159363"/>
    </source>
</evidence>
<organism evidence="2 3">
    <name type="scientific">Dryococelus australis</name>
    <dbReference type="NCBI Taxonomy" id="614101"/>
    <lineage>
        <taxon>Eukaryota</taxon>
        <taxon>Metazoa</taxon>
        <taxon>Ecdysozoa</taxon>
        <taxon>Arthropoda</taxon>
        <taxon>Hexapoda</taxon>
        <taxon>Insecta</taxon>
        <taxon>Pterygota</taxon>
        <taxon>Neoptera</taxon>
        <taxon>Polyneoptera</taxon>
        <taxon>Phasmatodea</taxon>
        <taxon>Verophasmatodea</taxon>
        <taxon>Anareolatae</taxon>
        <taxon>Phasmatidae</taxon>
        <taxon>Eurycanthinae</taxon>
        <taxon>Dryococelus</taxon>
    </lineage>
</organism>
<evidence type="ECO:0000313" key="2">
    <source>
        <dbReference type="EMBL" id="KAJ8876989.1"/>
    </source>
</evidence>
<name>A0ABQ9GY97_9NEOP</name>
<keyword evidence="1" id="KW-1133">Transmembrane helix</keyword>
<dbReference type="SUPFAM" id="SSF56672">
    <property type="entry name" value="DNA/RNA polymerases"/>
    <property type="match status" value="1"/>
</dbReference>
<gene>
    <name evidence="2" type="ORF">PR048_021441</name>
</gene>
<reference evidence="2 3" key="1">
    <citation type="submission" date="2023-02" db="EMBL/GenBank/DDBJ databases">
        <title>LHISI_Scaffold_Assembly.</title>
        <authorList>
            <person name="Stuart O.P."/>
            <person name="Cleave R."/>
            <person name="Magrath M.J.L."/>
            <person name="Mikheyev A.S."/>
        </authorList>
    </citation>
    <scope>NUCLEOTIDE SEQUENCE [LARGE SCALE GENOMIC DNA]</scope>
    <source>
        <strain evidence="2">Daus_M_001</strain>
        <tissue evidence="2">Leg muscle</tissue>
    </source>
</reference>
<dbReference type="EMBL" id="JARBHB010000008">
    <property type="protein sequence ID" value="KAJ8876989.1"/>
    <property type="molecule type" value="Genomic_DNA"/>
</dbReference>
<keyword evidence="1" id="KW-0472">Membrane</keyword>
<dbReference type="Proteomes" id="UP001159363">
    <property type="component" value="Chromosome 7"/>
</dbReference>
<dbReference type="PANTHER" id="PTHR37984">
    <property type="entry name" value="PROTEIN CBG26694"/>
    <property type="match status" value="1"/>
</dbReference>